<dbReference type="PATRIC" id="fig|1423774.3.peg.2675"/>
<dbReference type="STRING" id="1423774.FD31_GL002575"/>
<name>A0A0R1WR22_9LACO</name>
<reference evidence="2 3" key="1">
    <citation type="journal article" date="2015" name="Genome Announc.">
        <title>Expanding the biotechnology potential of lactobacilli through comparative genomics of 213 strains and associated genera.</title>
        <authorList>
            <person name="Sun Z."/>
            <person name="Harris H.M."/>
            <person name="McCann A."/>
            <person name="Guo C."/>
            <person name="Argimon S."/>
            <person name="Zhang W."/>
            <person name="Yang X."/>
            <person name="Jeffery I.B."/>
            <person name="Cooney J.C."/>
            <person name="Kagawa T.F."/>
            <person name="Liu W."/>
            <person name="Song Y."/>
            <person name="Salvetti E."/>
            <person name="Wrobel A."/>
            <person name="Rasinkangas P."/>
            <person name="Parkhill J."/>
            <person name="Rea M.C."/>
            <person name="O'Sullivan O."/>
            <person name="Ritari J."/>
            <person name="Douillard F.P."/>
            <person name="Paul Ross R."/>
            <person name="Yang R."/>
            <person name="Briner A.E."/>
            <person name="Felis G.E."/>
            <person name="de Vos W.M."/>
            <person name="Barrangou R."/>
            <person name="Klaenhammer T.R."/>
            <person name="Caufield P.W."/>
            <person name="Cui Y."/>
            <person name="Zhang H."/>
            <person name="O'Toole P.W."/>
        </authorList>
    </citation>
    <scope>NUCLEOTIDE SEQUENCE [LARGE SCALE GENOMIC DNA]</scope>
    <source>
        <strain evidence="2 3">DSM 16982</strain>
    </source>
</reference>
<feature type="transmembrane region" description="Helical" evidence="1">
    <location>
        <begin position="66"/>
        <end position="92"/>
    </location>
</feature>
<keyword evidence="3" id="KW-1185">Reference proteome</keyword>
<keyword evidence="1" id="KW-1133">Transmembrane helix</keyword>
<dbReference type="AlphaFoldDB" id="A0A0R1WR22"/>
<proteinExistence type="predicted"/>
<keyword evidence="1" id="KW-0812">Transmembrane</keyword>
<protein>
    <submittedName>
        <fullName evidence="2">Uncharacterized protein</fullName>
    </submittedName>
</protein>
<gene>
    <name evidence="2" type="ORF">FD31_GL002575</name>
</gene>
<sequence length="96" mass="10727">MFQDILIQINLTDAILRSRSKKGVFKMMLNYILGLAAIIFGVYQAYNSVKYVKILQHNGNKTTSNFSAIAVWYSLAFGIGFLVLGICLFFVIGPVN</sequence>
<evidence type="ECO:0000256" key="1">
    <source>
        <dbReference type="SAM" id="Phobius"/>
    </source>
</evidence>
<keyword evidence="1" id="KW-0472">Membrane</keyword>
<evidence type="ECO:0000313" key="2">
    <source>
        <dbReference type="EMBL" id="KRM17590.1"/>
    </source>
</evidence>
<dbReference type="Proteomes" id="UP000051302">
    <property type="component" value="Unassembled WGS sequence"/>
</dbReference>
<comment type="caution">
    <text evidence="2">The sequence shown here is derived from an EMBL/GenBank/DDBJ whole genome shotgun (WGS) entry which is preliminary data.</text>
</comment>
<feature type="transmembrane region" description="Helical" evidence="1">
    <location>
        <begin position="27"/>
        <end position="46"/>
    </location>
</feature>
<dbReference type="EMBL" id="AZFV01000008">
    <property type="protein sequence ID" value="KRM17590.1"/>
    <property type="molecule type" value="Genomic_DNA"/>
</dbReference>
<evidence type="ECO:0000313" key="3">
    <source>
        <dbReference type="Proteomes" id="UP000051302"/>
    </source>
</evidence>
<organism evidence="2 3">
    <name type="scientific">Companilactobacillus nantensis DSM 16982</name>
    <dbReference type="NCBI Taxonomy" id="1423774"/>
    <lineage>
        <taxon>Bacteria</taxon>
        <taxon>Bacillati</taxon>
        <taxon>Bacillota</taxon>
        <taxon>Bacilli</taxon>
        <taxon>Lactobacillales</taxon>
        <taxon>Lactobacillaceae</taxon>
        <taxon>Companilactobacillus</taxon>
    </lineage>
</organism>
<accession>A0A0R1WR22</accession>